<gene>
    <name evidence="1" type="ORF">SAMN06265364_13013</name>
</gene>
<protein>
    <submittedName>
        <fullName evidence="1">Uncharacterized protein</fullName>
    </submittedName>
</protein>
<comment type="caution">
    <text evidence="1">The sequence shown here is derived from an EMBL/GenBank/DDBJ whole genome shotgun (WGS) entry which is preliminary data.</text>
</comment>
<sequence length="69" mass="7893">MLLNNYKSYYRLDLPPLVRRTDVARELYPSLVPLSRLYLSFDSFIGVNCASRLSFPIVVFMLSTSCAKA</sequence>
<dbReference type="EMBL" id="FZNZ01000030">
    <property type="protein sequence ID" value="SNS02931.1"/>
    <property type="molecule type" value="Genomic_DNA"/>
</dbReference>
<proteinExistence type="predicted"/>
<evidence type="ECO:0000313" key="1">
    <source>
        <dbReference type="EMBL" id="SNS02931.1"/>
    </source>
</evidence>
<accession>A0AA94IVS5</accession>
<reference evidence="1 2" key="1">
    <citation type="submission" date="2017-06" db="EMBL/GenBank/DDBJ databases">
        <authorList>
            <person name="Varghese N."/>
            <person name="Submissions S."/>
        </authorList>
    </citation>
    <scope>NUCLEOTIDE SEQUENCE [LARGE SCALE GENOMIC DNA]</scope>
    <source>
        <strain evidence="1 2">DSM 26989</strain>
    </source>
</reference>
<dbReference type="Proteomes" id="UP000198427">
    <property type="component" value="Unassembled WGS sequence"/>
</dbReference>
<organism evidence="1 2">
    <name type="scientific">Prevotella jejuni</name>
    <dbReference type="NCBI Taxonomy" id="1177574"/>
    <lineage>
        <taxon>Bacteria</taxon>
        <taxon>Pseudomonadati</taxon>
        <taxon>Bacteroidota</taxon>
        <taxon>Bacteroidia</taxon>
        <taxon>Bacteroidales</taxon>
        <taxon>Prevotellaceae</taxon>
        <taxon>Prevotella</taxon>
    </lineage>
</organism>
<evidence type="ECO:0000313" key="2">
    <source>
        <dbReference type="Proteomes" id="UP000198427"/>
    </source>
</evidence>
<dbReference type="AlphaFoldDB" id="A0AA94IVS5"/>
<name>A0AA94IVS5_9BACT</name>
<keyword evidence="2" id="KW-1185">Reference proteome</keyword>